<dbReference type="Proteomes" id="UP000596742">
    <property type="component" value="Unassembled WGS sequence"/>
</dbReference>
<dbReference type="OrthoDB" id="6062647at2759"/>
<feature type="coiled-coil region" evidence="1">
    <location>
        <begin position="177"/>
        <end position="211"/>
    </location>
</feature>
<reference evidence="3" key="1">
    <citation type="submission" date="2018-11" db="EMBL/GenBank/DDBJ databases">
        <authorList>
            <person name="Alioto T."/>
            <person name="Alioto T."/>
        </authorList>
    </citation>
    <scope>NUCLEOTIDE SEQUENCE</scope>
</reference>
<proteinExistence type="predicted"/>
<evidence type="ECO:0000256" key="1">
    <source>
        <dbReference type="SAM" id="Coils"/>
    </source>
</evidence>
<protein>
    <recommendedName>
        <fullName evidence="2">DZIP3-like HEPN domain-containing protein</fullName>
    </recommendedName>
</protein>
<evidence type="ECO:0000313" key="4">
    <source>
        <dbReference type="Proteomes" id="UP000596742"/>
    </source>
</evidence>
<keyword evidence="1" id="KW-0175">Coiled coil</keyword>
<organism evidence="3 4">
    <name type="scientific">Mytilus galloprovincialis</name>
    <name type="common">Mediterranean mussel</name>
    <dbReference type="NCBI Taxonomy" id="29158"/>
    <lineage>
        <taxon>Eukaryota</taxon>
        <taxon>Metazoa</taxon>
        <taxon>Spiralia</taxon>
        <taxon>Lophotrochozoa</taxon>
        <taxon>Mollusca</taxon>
        <taxon>Bivalvia</taxon>
        <taxon>Autobranchia</taxon>
        <taxon>Pteriomorphia</taxon>
        <taxon>Mytilida</taxon>
        <taxon>Mytiloidea</taxon>
        <taxon>Mytilidae</taxon>
        <taxon>Mytilinae</taxon>
        <taxon>Mytilus</taxon>
    </lineage>
</organism>
<sequence>MATSKQEEDIMFLRLAGLLIRIAPRAVRRKFNYEFHSERLKQFLSKNRSKIDDLKNKKKVLTQAQYDILYPRGPSEVSSDMFDLSLMVCLLRHFTDQSIQDGLPMEHIQTIGSDISRIKFYRNYIVHSDCGKVNEIQFTQIWNCIVEAILRLTPDLKPEIDALMTSSLNSVSDVKDCIRLERELEITNQQMNKLNQKIEELEVENNNILGAGHFLISLSKDESRSFHFIPDLVIHLTCTPSLSKLRFFPPDRLAAVMQQQLLCQPNGE</sequence>
<evidence type="ECO:0000259" key="2">
    <source>
        <dbReference type="Pfam" id="PF18738"/>
    </source>
</evidence>
<name>A0A8B6CCL8_MYTGA</name>
<comment type="caution">
    <text evidence="3">The sequence shown here is derived from an EMBL/GenBank/DDBJ whole genome shotgun (WGS) entry which is preliminary data.</text>
</comment>
<dbReference type="AlphaFoldDB" id="A0A8B6CCL8"/>
<evidence type="ECO:0000313" key="3">
    <source>
        <dbReference type="EMBL" id="VDI03181.1"/>
    </source>
</evidence>
<dbReference type="InterPro" id="IPR041249">
    <property type="entry name" value="HEPN_DZIP3"/>
</dbReference>
<gene>
    <name evidence="3" type="ORF">MGAL_10B063492</name>
</gene>
<feature type="domain" description="DZIP3-like HEPN" evidence="2">
    <location>
        <begin position="38"/>
        <end position="169"/>
    </location>
</feature>
<dbReference type="EMBL" id="UYJE01001568">
    <property type="protein sequence ID" value="VDI03181.1"/>
    <property type="molecule type" value="Genomic_DNA"/>
</dbReference>
<keyword evidence="4" id="KW-1185">Reference proteome</keyword>
<dbReference type="Pfam" id="PF18738">
    <property type="entry name" value="HEPN_DZIP3"/>
    <property type="match status" value="1"/>
</dbReference>
<accession>A0A8B6CCL8</accession>